<dbReference type="AlphaFoldDB" id="A0A7W9SLV8"/>
<organism evidence="1 2">
    <name type="scientific">Armatimonas rosea</name>
    <dbReference type="NCBI Taxonomy" id="685828"/>
    <lineage>
        <taxon>Bacteria</taxon>
        <taxon>Bacillati</taxon>
        <taxon>Armatimonadota</taxon>
        <taxon>Armatimonadia</taxon>
        <taxon>Armatimonadales</taxon>
        <taxon>Armatimonadaceae</taxon>
        <taxon>Armatimonas</taxon>
    </lineage>
</organism>
<dbReference type="SUPFAM" id="SSF48371">
    <property type="entry name" value="ARM repeat"/>
    <property type="match status" value="1"/>
</dbReference>
<reference evidence="1 2" key="1">
    <citation type="submission" date="2020-08" db="EMBL/GenBank/DDBJ databases">
        <title>Genomic Encyclopedia of Type Strains, Phase IV (KMG-IV): sequencing the most valuable type-strain genomes for metagenomic binning, comparative biology and taxonomic classification.</title>
        <authorList>
            <person name="Goeker M."/>
        </authorList>
    </citation>
    <scope>NUCLEOTIDE SEQUENCE [LARGE SCALE GENOMIC DNA]</scope>
    <source>
        <strain evidence="1 2">DSM 23562</strain>
    </source>
</reference>
<proteinExistence type="predicted"/>
<protein>
    <submittedName>
        <fullName evidence="1">Uncharacterized protein</fullName>
    </submittedName>
</protein>
<accession>A0A7W9SLV8</accession>
<dbReference type="EMBL" id="JACHGW010000001">
    <property type="protein sequence ID" value="MBB6049025.1"/>
    <property type="molecule type" value="Genomic_DNA"/>
</dbReference>
<name>A0A7W9SLV8_ARMRO</name>
<keyword evidence="2" id="KW-1185">Reference proteome</keyword>
<dbReference type="InterPro" id="IPR016024">
    <property type="entry name" value="ARM-type_fold"/>
</dbReference>
<evidence type="ECO:0000313" key="2">
    <source>
        <dbReference type="Proteomes" id="UP000520814"/>
    </source>
</evidence>
<dbReference type="RefSeq" id="WP_184192645.1">
    <property type="nucleotide sequence ID" value="NZ_JACHGW010000001.1"/>
</dbReference>
<sequence length="154" mass="18201">MKIGLEGNKQALREAFFQFRDTDPLLMPPLLCEAGWTRAVKDSDFQWKLLESPSYLSRWSVAACVPSPGVLEKMAEDTHPRVRREALYLLESEWLNTYARQLPRSESKRKRREIEAFRPLTFFDLSTRFWKYMHEKNLSYYTVEELSAFEQSPA</sequence>
<evidence type="ECO:0000313" key="1">
    <source>
        <dbReference type="EMBL" id="MBB6049025.1"/>
    </source>
</evidence>
<gene>
    <name evidence="1" type="ORF">HNQ39_000787</name>
</gene>
<comment type="caution">
    <text evidence="1">The sequence shown here is derived from an EMBL/GenBank/DDBJ whole genome shotgun (WGS) entry which is preliminary data.</text>
</comment>
<dbReference type="Proteomes" id="UP000520814">
    <property type="component" value="Unassembled WGS sequence"/>
</dbReference>